<feature type="signal peptide" evidence="2">
    <location>
        <begin position="1"/>
        <end position="23"/>
    </location>
</feature>
<evidence type="ECO:0000256" key="2">
    <source>
        <dbReference type="SAM" id="SignalP"/>
    </source>
</evidence>
<dbReference type="EMBL" id="JBHTOM010000002">
    <property type="protein sequence ID" value="MFD1548376.1"/>
    <property type="molecule type" value="Genomic_DNA"/>
</dbReference>
<dbReference type="PROSITE" id="PS51257">
    <property type="entry name" value="PROKAR_LIPOPROTEIN"/>
    <property type="match status" value="1"/>
</dbReference>
<name>A0ABW4H0X7_9LACO</name>
<keyword evidence="2" id="KW-0732">Signal</keyword>
<evidence type="ECO:0008006" key="5">
    <source>
        <dbReference type="Google" id="ProtNLM"/>
    </source>
</evidence>
<proteinExistence type="predicted"/>
<feature type="compositionally biased region" description="Low complexity" evidence="1">
    <location>
        <begin position="31"/>
        <end position="46"/>
    </location>
</feature>
<keyword evidence="4" id="KW-1185">Reference proteome</keyword>
<evidence type="ECO:0000313" key="4">
    <source>
        <dbReference type="Proteomes" id="UP001597195"/>
    </source>
</evidence>
<organism evidence="3 4">
    <name type="scientific">Levilactobacillus fuyuanensis</name>
    <dbReference type="NCBI Taxonomy" id="2486022"/>
    <lineage>
        <taxon>Bacteria</taxon>
        <taxon>Bacillati</taxon>
        <taxon>Bacillota</taxon>
        <taxon>Bacilli</taxon>
        <taxon>Lactobacillales</taxon>
        <taxon>Lactobacillaceae</taxon>
        <taxon>Levilactobacillus</taxon>
    </lineage>
</organism>
<sequence>MRFFTKASLLLSLSLLTVGLVGCQSSSGQKSTASFKDSSSQSSSYSAKEPDAAVTSSSASHKEEAQTYHPQAKLTKNARYVKSGNLKKAGQYTFDKVGTQLTLNTVKHPQTTIKSGDLTYKVTTVRIIKNTAKTAAAKRMAAQALNLAQLKSPYYTLQVKFTIYNRGKQAVTTDGIQSIQLGGNRQLNAANQLSDASAGKTIPAGDKLATFATGLASEKTKPNLKSVKIKFAGAFANKKQVVKPTTWLKLTL</sequence>
<protein>
    <recommendedName>
        <fullName evidence="5">DUF4352 domain-containing protein</fullName>
    </recommendedName>
</protein>
<accession>A0ABW4H0X7</accession>
<comment type="caution">
    <text evidence="3">The sequence shown here is derived from an EMBL/GenBank/DDBJ whole genome shotgun (WGS) entry which is preliminary data.</text>
</comment>
<feature type="chain" id="PRO_5047344452" description="DUF4352 domain-containing protein" evidence="2">
    <location>
        <begin position="24"/>
        <end position="252"/>
    </location>
</feature>
<reference evidence="4" key="1">
    <citation type="journal article" date="2019" name="Int. J. Syst. Evol. Microbiol.">
        <title>The Global Catalogue of Microorganisms (GCM) 10K type strain sequencing project: providing services to taxonomists for standard genome sequencing and annotation.</title>
        <authorList>
            <consortium name="The Broad Institute Genomics Platform"/>
            <consortium name="The Broad Institute Genome Sequencing Center for Infectious Disease"/>
            <person name="Wu L."/>
            <person name="Ma J."/>
        </authorList>
    </citation>
    <scope>NUCLEOTIDE SEQUENCE [LARGE SCALE GENOMIC DNA]</scope>
    <source>
        <strain evidence="4">CCM 8906</strain>
    </source>
</reference>
<feature type="region of interest" description="Disordered" evidence="1">
    <location>
        <begin position="25"/>
        <end position="70"/>
    </location>
</feature>
<evidence type="ECO:0000256" key="1">
    <source>
        <dbReference type="SAM" id="MobiDB-lite"/>
    </source>
</evidence>
<gene>
    <name evidence="3" type="ORF">ACFQ5T_01550</name>
</gene>
<dbReference type="RefSeq" id="WP_125700031.1">
    <property type="nucleotide sequence ID" value="NZ_JBHTOM010000002.1"/>
</dbReference>
<dbReference type="Proteomes" id="UP001597195">
    <property type="component" value="Unassembled WGS sequence"/>
</dbReference>
<evidence type="ECO:0000313" key="3">
    <source>
        <dbReference type="EMBL" id="MFD1548376.1"/>
    </source>
</evidence>